<proteinExistence type="predicted"/>
<accession>A0A1I2GWU5</accession>
<protein>
    <submittedName>
        <fullName evidence="2">Uncharacterized protein</fullName>
    </submittedName>
</protein>
<keyword evidence="1" id="KW-0812">Transmembrane</keyword>
<dbReference type="EMBL" id="FOMX01000035">
    <property type="protein sequence ID" value="SFF21041.1"/>
    <property type="molecule type" value="Genomic_DNA"/>
</dbReference>
<name>A0A1I2GWU5_9BACT</name>
<keyword evidence="1" id="KW-1133">Transmembrane helix</keyword>
<dbReference type="AlphaFoldDB" id="A0A1I2GWU5"/>
<feature type="transmembrane region" description="Helical" evidence="1">
    <location>
        <begin position="197"/>
        <end position="219"/>
    </location>
</feature>
<keyword evidence="1" id="KW-0472">Membrane</keyword>
<feature type="transmembrane region" description="Helical" evidence="1">
    <location>
        <begin position="101"/>
        <end position="120"/>
    </location>
</feature>
<gene>
    <name evidence="2" type="ORF">SAMN02745121_07521</name>
</gene>
<dbReference type="RefSeq" id="WP_096331858.1">
    <property type="nucleotide sequence ID" value="NZ_FOMX01000035.1"/>
</dbReference>
<evidence type="ECO:0000256" key="1">
    <source>
        <dbReference type="SAM" id="Phobius"/>
    </source>
</evidence>
<evidence type="ECO:0000313" key="2">
    <source>
        <dbReference type="EMBL" id="SFF21041.1"/>
    </source>
</evidence>
<reference evidence="3" key="1">
    <citation type="submission" date="2016-10" db="EMBL/GenBank/DDBJ databases">
        <authorList>
            <person name="Varghese N."/>
            <person name="Submissions S."/>
        </authorList>
    </citation>
    <scope>NUCLEOTIDE SEQUENCE [LARGE SCALE GENOMIC DNA]</scope>
    <source>
        <strain evidence="3">ATCC 25963</strain>
    </source>
</reference>
<keyword evidence="3" id="KW-1185">Reference proteome</keyword>
<feature type="transmembrane region" description="Helical" evidence="1">
    <location>
        <begin position="239"/>
        <end position="257"/>
    </location>
</feature>
<organism evidence="2 3">
    <name type="scientific">Nannocystis exedens</name>
    <dbReference type="NCBI Taxonomy" id="54"/>
    <lineage>
        <taxon>Bacteria</taxon>
        <taxon>Pseudomonadati</taxon>
        <taxon>Myxococcota</taxon>
        <taxon>Polyangia</taxon>
        <taxon>Nannocystales</taxon>
        <taxon>Nannocystaceae</taxon>
        <taxon>Nannocystis</taxon>
    </lineage>
</organism>
<evidence type="ECO:0000313" key="3">
    <source>
        <dbReference type="Proteomes" id="UP000199400"/>
    </source>
</evidence>
<dbReference type="Proteomes" id="UP000199400">
    <property type="component" value="Unassembled WGS sequence"/>
</dbReference>
<feature type="transmembrane region" description="Helical" evidence="1">
    <location>
        <begin position="32"/>
        <end position="53"/>
    </location>
</feature>
<sequence length="306" mass="34061">MSTIGTTEPWPENLDAWLKATTQSIARSRATLTLACVVGILVIIATFNLYFTWLRDILDRSFDLHDPRQRAMFDNAMRVRFFDTAVMNVPFLGVRVFSGDINLVGAIAVNVMIAWMANAFRKSNHSLGRLLQRAGFHYQDGRPKIGAGRDLSAPSTYLFHVLSSEYLFINAQTDDVASRLMSSSASSRRSGFQVEKLLIWIPAFSLMFAFAADLISMFFKSVLVPTTTQSVRDATSDQLWLVRIVAIPLLGLIYATIKTSQTAAYQRDSQELFDHLSEAVEPHWQAEVRRASCASDPPPGPPAHAA</sequence>